<dbReference type="GO" id="GO:0003735">
    <property type="term" value="F:structural constituent of ribosome"/>
    <property type="evidence" value="ECO:0007669"/>
    <property type="project" value="InterPro"/>
</dbReference>
<proteinExistence type="inferred from homology"/>
<dbReference type="PANTHER" id="PTHR45722:SF2">
    <property type="entry name" value="LARGE RIBOSOMAL SUBUNIT PROTEIN UL29-RELATED"/>
    <property type="match status" value="1"/>
</dbReference>
<sequence>MLKENEPIKNEQRFLIDKSSLIPIKYTDYNIMNIEMNIYEVKLQEAGVKAYELRTKSKEQLQEQLVDLKKELAQLKVQKLTRPSLPKIHTVRKNIARVLTIINLQQRESVRAFYKGKKYSPKDLRAKKTRALRRALTKNEKSLTTEKAKKAAIANPARKFAIKA</sequence>
<accession>A0A9W6WIE6</accession>
<dbReference type="GO" id="GO:0030687">
    <property type="term" value="C:preribosome, large subunit precursor"/>
    <property type="evidence" value="ECO:0007669"/>
    <property type="project" value="UniProtKB-ARBA"/>
</dbReference>
<keyword evidence="6" id="KW-1185">Reference proteome</keyword>
<protein>
    <submittedName>
        <fullName evidence="5">Unnamed protein product</fullName>
    </submittedName>
</protein>
<dbReference type="SUPFAM" id="SSF46561">
    <property type="entry name" value="Ribosomal protein L29 (L29p)"/>
    <property type="match status" value="1"/>
</dbReference>
<dbReference type="NCBIfam" id="TIGR00012">
    <property type="entry name" value="L29"/>
    <property type="match status" value="1"/>
</dbReference>
<evidence type="ECO:0000256" key="2">
    <source>
        <dbReference type="ARBA" id="ARBA00022980"/>
    </source>
</evidence>
<dbReference type="InterPro" id="IPR001854">
    <property type="entry name" value="Ribosomal_uL29"/>
</dbReference>
<evidence type="ECO:0000313" key="5">
    <source>
        <dbReference type="EMBL" id="GME71626.1"/>
    </source>
</evidence>
<feature type="coiled-coil region" evidence="4">
    <location>
        <begin position="51"/>
        <end position="78"/>
    </location>
</feature>
<name>A0A9W6WIE6_CANBO</name>
<evidence type="ECO:0000256" key="4">
    <source>
        <dbReference type="SAM" id="Coils"/>
    </source>
</evidence>
<dbReference type="GO" id="GO:0002181">
    <property type="term" value="P:cytoplasmic translation"/>
    <property type="evidence" value="ECO:0007669"/>
    <property type="project" value="UniProtKB-ARBA"/>
</dbReference>
<dbReference type="Proteomes" id="UP001165120">
    <property type="component" value="Unassembled WGS sequence"/>
</dbReference>
<keyword evidence="2" id="KW-0689">Ribosomal protein</keyword>
<dbReference type="InterPro" id="IPR036049">
    <property type="entry name" value="Ribosomal_uL29_sf"/>
</dbReference>
<reference evidence="5" key="1">
    <citation type="submission" date="2023-04" db="EMBL/GenBank/DDBJ databases">
        <title>Candida boidinii NBRC 10035.</title>
        <authorList>
            <person name="Ichikawa N."/>
            <person name="Sato H."/>
            <person name="Tonouchi N."/>
        </authorList>
    </citation>
    <scope>NUCLEOTIDE SEQUENCE</scope>
    <source>
        <strain evidence="5">NBRC 10035</strain>
    </source>
</reference>
<dbReference type="AlphaFoldDB" id="A0A9W6WIE6"/>
<dbReference type="PANTHER" id="PTHR45722">
    <property type="entry name" value="60S RIBOSOMAL PROTEIN L35"/>
    <property type="match status" value="1"/>
</dbReference>
<dbReference type="HAMAP" id="MF_00374">
    <property type="entry name" value="Ribosomal_uL29"/>
    <property type="match status" value="1"/>
</dbReference>
<evidence type="ECO:0000313" key="6">
    <source>
        <dbReference type="Proteomes" id="UP001165120"/>
    </source>
</evidence>
<dbReference type="EMBL" id="BSXN01001109">
    <property type="protein sequence ID" value="GME71626.1"/>
    <property type="molecule type" value="Genomic_DNA"/>
</dbReference>
<dbReference type="Pfam" id="PF00831">
    <property type="entry name" value="Ribosomal_L29"/>
    <property type="match status" value="1"/>
</dbReference>
<dbReference type="CDD" id="cd00427">
    <property type="entry name" value="Ribosomal_L29_HIP"/>
    <property type="match status" value="1"/>
</dbReference>
<dbReference type="Gene3D" id="1.10.287.310">
    <property type="match status" value="1"/>
</dbReference>
<evidence type="ECO:0000256" key="3">
    <source>
        <dbReference type="ARBA" id="ARBA00023274"/>
    </source>
</evidence>
<evidence type="ECO:0000256" key="1">
    <source>
        <dbReference type="ARBA" id="ARBA00009254"/>
    </source>
</evidence>
<dbReference type="FunFam" id="1.10.287.310:FF:000002">
    <property type="entry name" value="60S ribosomal protein L35"/>
    <property type="match status" value="1"/>
</dbReference>
<dbReference type="Gene3D" id="6.10.250.3450">
    <property type="match status" value="1"/>
</dbReference>
<dbReference type="GO" id="GO:0003729">
    <property type="term" value="F:mRNA binding"/>
    <property type="evidence" value="ECO:0007669"/>
    <property type="project" value="TreeGrafter"/>
</dbReference>
<gene>
    <name evidence="5" type="ORF">Cboi02_000328500</name>
</gene>
<dbReference type="FunFam" id="6.10.250.3450:FF:000001">
    <property type="entry name" value="60S ribosomal protein L35"/>
    <property type="match status" value="1"/>
</dbReference>
<keyword evidence="3" id="KW-0687">Ribonucleoprotein</keyword>
<organism evidence="5 6">
    <name type="scientific">Candida boidinii</name>
    <name type="common">Yeast</name>
    <dbReference type="NCBI Taxonomy" id="5477"/>
    <lineage>
        <taxon>Eukaryota</taxon>
        <taxon>Fungi</taxon>
        <taxon>Dikarya</taxon>
        <taxon>Ascomycota</taxon>
        <taxon>Saccharomycotina</taxon>
        <taxon>Pichiomycetes</taxon>
        <taxon>Pichiales</taxon>
        <taxon>Pichiaceae</taxon>
        <taxon>Ogataea</taxon>
        <taxon>Ogataea/Candida clade</taxon>
    </lineage>
</organism>
<dbReference type="InterPro" id="IPR045059">
    <property type="entry name" value="Ribosomal_uL29_euk"/>
</dbReference>
<comment type="caution">
    <text evidence="5">The sequence shown here is derived from an EMBL/GenBank/DDBJ whole genome shotgun (WGS) entry which is preliminary data.</text>
</comment>
<dbReference type="GO" id="GO:0000463">
    <property type="term" value="P:maturation of LSU-rRNA from tricistronic rRNA transcript (SSU-rRNA, 5.8S rRNA, LSU-rRNA)"/>
    <property type="evidence" value="ECO:0007669"/>
    <property type="project" value="InterPro"/>
</dbReference>
<keyword evidence="4" id="KW-0175">Coiled coil</keyword>
<dbReference type="GO" id="GO:0022625">
    <property type="term" value="C:cytosolic large ribosomal subunit"/>
    <property type="evidence" value="ECO:0007669"/>
    <property type="project" value="InterPro"/>
</dbReference>
<comment type="similarity">
    <text evidence="1">Belongs to the universal ribosomal protein uL29 family.</text>
</comment>